<feature type="signal peptide" evidence="1">
    <location>
        <begin position="1"/>
        <end position="17"/>
    </location>
</feature>
<keyword evidence="1" id="KW-0732">Signal</keyword>
<keyword evidence="3" id="KW-1185">Reference proteome</keyword>
<name>A0A4R6A9V1_9RHOB</name>
<comment type="caution">
    <text evidence="2">The sequence shown here is derived from an EMBL/GenBank/DDBJ whole genome shotgun (WGS) entry which is preliminary data.</text>
</comment>
<evidence type="ECO:0000256" key="1">
    <source>
        <dbReference type="SAM" id="SignalP"/>
    </source>
</evidence>
<evidence type="ECO:0000313" key="3">
    <source>
        <dbReference type="Proteomes" id="UP000295701"/>
    </source>
</evidence>
<proteinExistence type="predicted"/>
<accession>A0A4R6A9V1</accession>
<feature type="chain" id="PRO_5020221955" evidence="1">
    <location>
        <begin position="18"/>
        <end position="219"/>
    </location>
</feature>
<dbReference type="EMBL" id="SNAA01000007">
    <property type="protein sequence ID" value="TDL79777.1"/>
    <property type="molecule type" value="Genomic_DNA"/>
</dbReference>
<sequence>MFRFVLALILLPAVLHAGAWPRGEGSGFISVSQGFTFADDDRSRIGPMAAYAEFGLTPRLTFGTKLDHFDRAGEAFVFLRRHLSRPDAAWQLALQLDLGQTETDIDMAVSAFGVGGHLGRGLTTPWGPGWIEAEIRRNSRIDGGFARTNLDLTVGITPREHTHVIVQGRLYSDGTDESFELAPSYVRPFIGPSQVRIGVAGQTSGDAPLRLELGSWLAF</sequence>
<organism evidence="2 3">
    <name type="scientific">Palleronia sediminis</name>
    <dbReference type="NCBI Taxonomy" id="2547833"/>
    <lineage>
        <taxon>Bacteria</taxon>
        <taxon>Pseudomonadati</taxon>
        <taxon>Pseudomonadota</taxon>
        <taxon>Alphaproteobacteria</taxon>
        <taxon>Rhodobacterales</taxon>
        <taxon>Roseobacteraceae</taxon>
        <taxon>Palleronia</taxon>
    </lineage>
</organism>
<dbReference type="RefSeq" id="WP_133396501.1">
    <property type="nucleotide sequence ID" value="NZ_SNAA01000007.1"/>
</dbReference>
<gene>
    <name evidence="2" type="ORF">E2L08_07740</name>
</gene>
<dbReference type="Proteomes" id="UP000295701">
    <property type="component" value="Unassembled WGS sequence"/>
</dbReference>
<protein>
    <submittedName>
        <fullName evidence="2">Uncharacterized protein</fullName>
    </submittedName>
</protein>
<reference evidence="2 3" key="1">
    <citation type="submission" date="2019-03" db="EMBL/GenBank/DDBJ databases">
        <title>Primorskyibacter sp. SS33 isolated from sediments.</title>
        <authorList>
            <person name="Xunke S."/>
        </authorList>
    </citation>
    <scope>NUCLEOTIDE SEQUENCE [LARGE SCALE GENOMIC DNA]</scope>
    <source>
        <strain evidence="2 3">SS33</strain>
    </source>
</reference>
<dbReference type="AlphaFoldDB" id="A0A4R6A9V1"/>
<evidence type="ECO:0000313" key="2">
    <source>
        <dbReference type="EMBL" id="TDL79777.1"/>
    </source>
</evidence>
<dbReference type="OrthoDB" id="7857490at2"/>